<dbReference type="AlphaFoldDB" id="A0AA36DK27"/>
<dbReference type="EMBL" id="CATQJA010002710">
    <property type="protein sequence ID" value="CAJ0587823.1"/>
    <property type="molecule type" value="Genomic_DNA"/>
</dbReference>
<comment type="caution">
    <text evidence="1">The sequence shown here is derived from an EMBL/GenBank/DDBJ whole genome shotgun (WGS) entry which is preliminary data.</text>
</comment>
<sequence>MSGHDGPRGVSAMLAAFWNYWRVLLFGRPRSPFPIRKLPEALICAVLDEVSIGQWLVLQKVNRRFRTEASVRWLFPRKLMSADIVATWEPGTDENQDTLDNQIAMSDVGIWLGDRYGWTIRVTSFYQDLFILREDDVANLISIRIPQVWFQRFLDVFAASPICTKELSIKFGENHAPRMREFLPAEERYDLGNRRCIDIARLIRPFVAVKSLTLRLPKNRLFRNIQANYRCGAQVLEIYMQEDPSEIVRCRRCRTPFVTESSRWNCSICTSMWNGDWMRGGDGESCTNGMELNEVRFISNSPDLAGMLMIVDVALCPTRPQQPGMIHIIQSPPPPDGNENEAPRLNDPGFSRDFKTLVETVHNGALEFLDEAAAGTEAIKERMREQKYRPTKGQIQGYFQIHTRHKDFIGCLCRGANRYNTILLFDR</sequence>
<gene>
    <name evidence="1" type="ORF">MSPICULIGERA_LOCUS25777</name>
</gene>
<evidence type="ECO:0000313" key="1">
    <source>
        <dbReference type="EMBL" id="CAJ0587823.1"/>
    </source>
</evidence>
<keyword evidence="2" id="KW-1185">Reference proteome</keyword>
<feature type="non-terminal residue" evidence="1">
    <location>
        <position position="427"/>
    </location>
</feature>
<dbReference type="GO" id="GO:0006886">
    <property type="term" value="P:intracellular protein transport"/>
    <property type="evidence" value="ECO:0007669"/>
    <property type="project" value="InterPro"/>
</dbReference>
<proteinExistence type="predicted"/>
<dbReference type="GO" id="GO:0008270">
    <property type="term" value="F:zinc ion binding"/>
    <property type="evidence" value="ECO:0007669"/>
    <property type="project" value="InterPro"/>
</dbReference>
<name>A0AA36DK27_9BILA</name>
<reference evidence="1" key="1">
    <citation type="submission" date="2023-06" db="EMBL/GenBank/DDBJ databases">
        <authorList>
            <person name="Delattre M."/>
        </authorList>
    </citation>
    <scope>NUCLEOTIDE SEQUENCE</scope>
    <source>
        <strain evidence="1">AF72</strain>
    </source>
</reference>
<dbReference type="Proteomes" id="UP001177023">
    <property type="component" value="Unassembled WGS sequence"/>
</dbReference>
<organism evidence="1 2">
    <name type="scientific">Mesorhabditis spiculigera</name>
    <dbReference type="NCBI Taxonomy" id="96644"/>
    <lineage>
        <taxon>Eukaryota</taxon>
        <taxon>Metazoa</taxon>
        <taxon>Ecdysozoa</taxon>
        <taxon>Nematoda</taxon>
        <taxon>Chromadorea</taxon>
        <taxon>Rhabditida</taxon>
        <taxon>Rhabditina</taxon>
        <taxon>Rhabditomorpha</taxon>
        <taxon>Rhabditoidea</taxon>
        <taxon>Rhabditidae</taxon>
        <taxon>Mesorhabditinae</taxon>
        <taxon>Mesorhabditis</taxon>
    </lineage>
</organism>
<dbReference type="InterPro" id="IPR036174">
    <property type="entry name" value="Znf_Sec23_Sec24_sf"/>
</dbReference>
<evidence type="ECO:0008006" key="3">
    <source>
        <dbReference type="Google" id="ProtNLM"/>
    </source>
</evidence>
<dbReference type="GO" id="GO:0006888">
    <property type="term" value="P:endoplasmic reticulum to Golgi vesicle-mediated transport"/>
    <property type="evidence" value="ECO:0007669"/>
    <property type="project" value="InterPro"/>
</dbReference>
<dbReference type="SUPFAM" id="SSF82919">
    <property type="entry name" value="Zn-finger domain of Sec23/24"/>
    <property type="match status" value="1"/>
</dbReference>
<accession>A0AA36DK27</accession>
<protein>
    <recommendedName>
        <fullName evidence="3">F-box domain-containing protein</fullName>
    </recommendedName>
</protein>
<dbReference type="GO" id="GO:0030127">
    <property type="term" value="C:COPII vesicle coat"/>
    <property type="evidence" value="ECO:0007669"/>
    <property type="project" value="InterPro"/>
</dbReference>
<evidence type="ECO:0000313" key="2">
    <source>
        <dbReference type="Proteomes" id="UP001177023"/>
    </source>
</evidence>